<gene>
    <name evidence="2" type="ORF">FRY98_07390</name>
</gene>
<dbReference type="EMBL" id="VSDO01000001">
    <property type="protein sequence ID" value="TYA15438.1"/>
    <property type="molecule type" value="Genomic_DNA"/>
</dbReference>
<name>A0A5D0D0I4_9BACL</name>
<proteinExistence type="predicted"/>
<keyword evidence="1" id="KW-0472">Membrane</keyword>
<organism evidence="2 3">
    <name type="scientific">Paenibacillus faecis</name>
    <dbReference type="NCBI Taxonomy" id="862114"/>
    <lineage>
        <taxon>Bacteria</taxon>
        <taxon>Bacillati</taxon>
        <taxon>Bacillota</taxon>
        <taxon>Bacilli</taxon>
        <taxon>Bacillales</taxon>
        <taxon>Paenibacillaceae</taxon>
        <taxon>Paenibacillus</taxon>
    </lineage>
</organism>
<dbReference type="OrthoDB" id="2649733at2"/>
<feature type="transmembrane region" description="Helical" evidence="1">
    <location>
        <begin position="12"/>
        <end position="34"/>
    </location>
</feature>
<keyword evidence="1" id="KW-1133">Transmembrane helix</keyword>
<comment type="caution">
    <text evidence="2">The sequence shown here is derived from an EMBL/GenBank/DDBJ whole genome shotgun (WGS) entry which is preliminary data.</text>
</comment>
<keyword evidence="3" id="KW-1185">Reference proteome</keyword>
<accession>A0A5D0D0I4</accession>
<reference evidence="2 3" key="1">
    <citation type="submission" date="2019-08" db="EMBL/GenBank/DDBJ databases">
        <title>Genome sequencing of Paenibacillus faecis DSM 23593(T).</title>
        <authorList>
            <person name="Kook J.-K."/>
            <person name="Park S.-N."/>
            <person name="Lim Y.K."/>
        </authorList>
    </citation>
    <scope>NUCLEOTIDE SEQUENCE [LARGE SCALE GENOMIC DNA]</scope>
    <source>
        <strain evidence="2 3">DSM 23593</strain>
    </source>
</reference>
<feature type="transmembrane region" description="Helical" evidence="1">
    <location>
        <begin position="40"/>
        <end position="56"/>
    </location>
</feature>
<keyword evidence="1" id="KW-0812">Transmembrane</keyword>
<dbReference type="RefSeq" id="WP_148451027.1">
    <property type="nucleotide sequence ID" value="NZ_BORZ01000007.1"/>
</dbReference>
<dbReference type="Proteomes" id="UP000325218">
    <property type="component" value="Unassembled WGS sequence"/>
</dbReference>
<sequence>MRGYNVWRPVMLILVALLTNSLVTNLCLLFGLAPAMAKDIGFIAMMIAAIVMYMRMTKQRRK</sequence>
<evidence type="ECO:0000313" key="3">
    <source>
        <dbReference type="Proteomes" id="UP000325218"/>
    </source>
</evidence>
<dbReference type="AlphaFoldDB" id="A0A5D0D0I4"/>
<protein>
    <submittedName>
        <fullName evidence="2">Uncharacterized protein</fullName>
    </submittedName>
</protein>
<evidence type="ECO:0000313" key="2">
    <source>
        <dbReference type="EMBL" id="TYA15438.1"/>
    </source>
</evidence>
<evidence type="ECO:0000256" key="1">
    <source>
        <dbReference type="SAM" id="Phobius"/>
    </source>
</evidence>